<dbReference type="PANTHER" id="PTHR30121">
    <property type="entry name" value="UNCHARACTERIZED PROTEIN YJGR-RELATED"/>
    <property type="match status" value="1"/>
</dbReference>
<feature type="domain" description="TraG P-loop" evidence="2">
    <location>
        <begin position="254"/>
        <end position="558"/>
    </location>
</feature>
<dbReference type="PANTHER" id="PTHR30121:SF6">
    <property type="entry name" value="SLR6007 PROTEIN"/>
    <property type="match status" value="1"/>
</dbReference>
<evidence type="ECO:0000259" key="2">
    <source>
        <dbReference type="Pfam" id="PF19044"/>
    </source>
</evidence>
<evidence type="ECO:0000313" key="4">
    <source>
        <dbReference type="Proteomes" id="UP000229756"/>
    </source>
</evidence>
<name>A0A2M8EL38_UNCKA</name>
<evidence type="ECO:0000256" key="1">
    <source>
        <dbReference type="SAM" id="MobiDB-lite"/>
    </source>
</evidence>
<organism evidence="3 4">
    <name type="scientific">candidate division WWE3 bacterium CG_4_9_14_0_2_um_filter_35_11</name>
    <dbReference type="NCBI Taxonomy" id="1975077"/>
    <lineage>
        <taxon>Bacteria</taxon>
        <taxon>Katanobacteria</taxon>
    </lineage>
</organism>
<gene>
    <name evidence="3" type="ORF">CO058_03390</name>
</gene>
<dbReference type="InterPro" id="IPR027417">
    <property type="entry name" value="P-loop_NTPase"/>
</dbReference>
<dbReference type="NCBIfam" id="NF045971">
    <property type="entry name" value="conju_CD1110"/>
    <property type="match status" value="1"/>
</dbReference>
<dbReference type="Gene3D" id="1.10.8.730">
    <property type="match status" value="1"/>
</dbReference>
<dbReference type="Gene3D" id="3.40.50.300">
    <property type="entry name" value="P-loop containing nucleotide triphosphate hydrolases"/>
    <property type="match status" value="1"/>
</dbReference>
<evidence type="ECO:0000313" key="3">
    <source>
        <dbReference type="EMBL" id="PJC23451.1"/>
    </source>
</evidence>
<dbReference type="Pfam" id="PF19044">
    <property type="entry name" value="P-loop_TraG"/>
    <property type="match status" value="1"/>
</dbReference>
<dbReference type="SUPFAM" id="SSF52540">
    <property type="entry name" value="P-loop containing nucleoside triphosphate hydrolases"/>
    <property type="match status" value="1"/>
</dbReference>
<sequence length="648" mass="72487">MNLNIGKKKEDKEVEATVVKTQESAERKLAKGIPSVKDIIAPSAIEVDYNYMKIGDKYFRTLFVSGYPRFVGANWLEPIINFDHSITITMFYYPMNARNVLDDLRRKIAEMEATINIAKEKGKVIDPSVQAALGDAKSLQEQLVKGIERFFHFSFYVTVSADTLEVLNNITYQVESTLGSLSLISKKATLDMEAAFQSTIPTCLDKLKVIRNMDTTSVATTFPFTSSELTSSEGILYGLNRHNGSLIIFDRFSLENANSVIFAKSGAGKSYLVKLEALRSLIFGIDIIVIDPETEYKRLCEAVGGEYLDFSVNSSTKINPFDLPKIPEVEDQLSLKILGLHALFRIMLGELSSSESAILDRALVDTYRLKGITQDPMTQTNEPPLLEDLYKVLQAMDEPESKSLAEKMERYIKGSLAGVFDQRSNINLDNSFTVFSIRNLEDVLRPIAMFMILDFIWTKVKHDLKKRLLLLDEAWTLMKYPDSAAFVYSLAKRARKYYLGLTTITQDVNDFLSTEYGKAVVTNSSIQILLKQHPAAIDKIAEVFYLSEGEKNFLLSAGIGEGLFFAGTNHVAMQVKASQSEHELITTNPREIAQRQKDEAAVTELANKVAAKEQIKSPTIPGQMPNPYSSGQEGTEDFKNGTIQINQS</sequence>
<dbReference type="AlphaFoldDB" id="A0A2M8EL38"/>
<reference evidence="4" key="1">
    <citation type="submission" date="2017-09" db="EMBL/GenBank/DDBJ databases">
        <title>Depth-based differentiation of microbial function through sediment-hosted aquifers and enrichment of novel symbionts in the deep terrestrial subsurface.</title>
        <authorList>
            <person name="Probst A.J."/>
            <person name="Ladd B."/>
            <person name="Jarett J.K."/>
            <person name="Geller-Mcgrath D.E."/>
            <person name="Sieber C.M.K."/>
            <person name="Emerson J.B."/>
            <person name="Anantharaman K."/>
            <person name="Thomas B.C."/>
            <person name="Malmstrom R."/>
            <person name="Stieglmeier M."/>
            <person name="Klingl A."/>
            <person name="Woyke T."/>
            <person name="Ryan C.M."/>
            <person name="Banfield J.F."/>
        </authorList>
    </citation>
    <scope>NUCLEOTIDE SEQUENCE [LARGE SCALE GENOMIC DNA]</scope>
</reference>
<protein>
    <recommendedName>
        <fullName evidence="2">TraG P-loop domain-containing protein</fullName>
    </recommendedName>
</protein>
<feature type="region of interest" description="Disordered" evidence="1">
    <location>
        <begin position="613"/>
        <end position="648"/>
    </location>
</feature>
<proteinExistence type="predicted"/>
<dbReference type="InterPro" id="IPR043964">
    <property type="entry name" value="P-loop_TraG"/>
</dbReference>
<comment type="caution">
    <text evidence="3">The sequence shown here is derived from an EMBL/GenBank/DDBJ whole genome shotgun (WGS) entry which is preliminary data.</text>
</comment>
<dbReference type="EMBL" id="PFSJ01000025">
    <property type="protein sequence ID" value="PJC23451.1"/>
    <property type="molecule type" value="Genomic_DNA"/>
</dbReference>
<dbReference type="Proteomes" id="UP000229756">
    <property type="component" value="Unassembled WGS sequence"/>
</dbReference>
<accession>A0A2M8EL38</accession>
<dbReference type="InterPro" id="IPR051162">
    <property type="entry name" value="T4SS_component"/>
</dbReference>